<sequence>MSIRYACRHCNTEIGNIPFESVKDVINDLKKSDEGQGDHFLEYDQDGSMTVKCICEQCEQSLRMFPNYYALKKWLQ</sequence>
<reference evidence="2" key="1">
    <citation type="journal article" date="2019" name="Int. J. Syst. Evol. Microbiol.">
        <title>The Global Catalogue of Microorganisms (GCM) 10K type strain sequencing project: providing services to taxonomists for standard genome sequencing and annotation.</title>
        <authorList>
            <consortium name="The Broad Institute Genomics Platform"/>
            <consortium name="The Broad Institute Genome Sequencing Center for Infectious Disease"/>
            <person name="Wu L."/>
            <person name="Ma J."/>
        </authorList>
    </citation>
    <scope>NUCLEOTIDE SEQUENCE [LARGE SCALE GENOMIC DNA]</scope>
    <source>
        <strain evidence="2">CCUG 53915</strain>
    </source>
</reference>
<evidence type="ECO:0000313" key="2">
    <source>
        <dbReference type="Proteomes" id="UP001597231"/>
    </source>
</evidence>
<accession>A0ABW3TVG2</accession>
<proteinExistence type="predicted"/>
<keyword evidence="2" id="KW-1185">Reference proteome</keyword>
<dbReference type="Pfam" id="PF10955">
    <property type="entry name" value="Fin"/>
    <property type="match status" value="1"/>
</dbReference>
<dbReference type="RefSeq" id="WP_336824294.1">
    <property type="nucleotide sequence ID" value="NZ_JBHTLT010000022.1"/>
</dbReference>
<dbReference type="EMBL" id="JBHTLT010000022">
    <property type="protein sequence ID" value="MFD1204487.1"/>
    <property type="molecule type" value="Genomic_DNA"/>
</dbReference>
<dbReference type="InterPro" id="IPR020115">
    <property type="entry name" value="Fin"/>
</dbReference>
<dbReference type="Proteomes" id="UP001597231">
    <property type="component" value="Unassembled WGS sequence"/>
</dbReference>
<organism evidence="1 2">
    <name type="scientific">Sporosarcina contaminans</name>
    <dbReference type="NCBI Taxonomy" id="633403"/>
    <lineage>
        <taxon>Bacteria</taxon>
        <taxon>Bacillati</taxon>
        <taxon>Bacillota</taxon>
        <taxon>Bacilli</taxon>
        <taxon>Bacillales</taxon>
        <taxon>Caryophanaceae</taxon>
        <taxon>Sporosarcina</taxon>
    </lineage>
</organism>
<protein>
    <submittedName>
        <fullName evidence="1">Anti-sigma-F factor Fin</fullName>
    </submittedName>
</protein>
<name>A0ABW3TVG2_9BACL</name>
<gene>
    <name evidence="1" type="ORF">ACFQ38_05000</name>
</gene>
<evidence type="ECO:0000313" key="1">
    <source>
        <dbReference type="EMBL" id="MFD1204487.1"/>
    </source>
</evidence>
<comment type="caution">
    <text evidence="1">The sequence shown here is derived from an EMBL/GenBank/DDBJ whole genome shotgun (WGS) entry which is preliminary data.</text>
</comment>